<accession>A0A0N5D984</accession>
<evidence type="ECO:0000313" key="1">
    <source>
        <dbReference type="EMBL" id="VDN07331.1"/>
    </source>
</evidence>
<keyword evidence="2" id="KW-1185">Reference proteome</keyword>
<gene>
    <name evidence="1" type="ORF">TCLT_LOCUS9679</name>
</gene>
<dbReference type="OrthoDB" id="5824332at2759"/>
<organism evidence="3">
    <name type="scientific">Thelazia callipaeda</name>
    <name type="common">Oriental eyeworm</name>
    <name type="synonym">Parasitic nematode</name>
    <dbReference type="NCBI Taxonomy" id="103827"/>
    <lineage>
        <taxon>Eukaryota</taxon>
        <taxon>Metazoa</taxon>
        <taxon>Ecdysozoa</taxon>
        <taxon>Nematoda</taxon>
        <taxon>Chromadorea</taxon>
        <taxon>Rhabditida</taxon>
        <taxon>Spirurina</taxon>
        <taxon>Spiruromorpha</taxon>
        <taxon>Thelazioidea</taxon>
        <taxon>Thelaziidae</taxon>
        <taxon>Thelazia</taxon>
    </lineage>
</organism>
<dbReference type="WBParaSite" id="TCLT_0000969001-mRNA-1">
    <property type="protein sequence ID" value="TCLT_0000969001-mRNA-1"/>
    <property type="gene ID" value="TCLT_0000969001"/>
</dbReference>
<dbReference type="Proteomes" id="UP000276776">
    <property type="component" value="Unassembled WGS sequence"/>
</dbReference>
<evidence type="ECO:0000313" key="3">
    <source>
        <dbReference type="WBParaSite" id="TCLT_0000969001-mRNA-1"/>
    </source>
</evidence>
<name>A0A0N5D984_THECL</name>
<protein>
    <submittedName>
        <fullName evidence="3">TIR domain-containing protein</fullName>
    </submittedName>
</protein>
<dbReference type="EMBL" id="UYYF01004853">
    <property type="protein sequence ID" value="VDN07331.1"/>
    <property type="molecule type" value="Genomic_DNA"/>
</dbReference>
<proteinExistence type="predicted"/>
<dbReference type="OMA" id="WDWPFSE"/>
<sequence length="208" mass="24200">MALHQRSQSLPEDFLENSVHESTQSYPIPVKIYPQTISDNDNYLYESAVEAFVWDWPFSEDRIAKGFLSEEKFYVCLPFNQGGTGESRGTLKKFERISQSDFTCIVGLCNNGFFGTYFWRFEIEILRNLNILVLSASRDVSRPDETSKRLKRVRKVFKVPQHYDISTLTTKSYDWAVVIQANRRIKNIRGKKCSKLLQGNFFLNTQLV</sequence>
<dbReference type="AlphaFoldDB" id="A0A0N5D984"/>
<reference evidence="3" key="1">
    <citation type="submission" date="2017-02" db="UniProtKB">
        <authorList>
            <consortium name="WormBaseParasite"/>
        </authorList>
    </citation>
    <scope>IDENTIFICATION</scope>
</reference>
<evidence type="ECO:0000313" key="2">
    <source>
        <dbReference type="Proteomes" id="UP000276776"/>
    </source>
</evidence>
<reference evidence="1 2" key="2">
    <citation type="submission" date="2018-11" db="EMBL/GenBank/DDBJ databases">
        <authorList>
            <consortium name="Pathogen Informatics"/>
        </authorList>
    </citation>
    <scope>NUCLEOTIDE SEQUENCE [LARGE SCALE GENOMIC DNA]</scope>
</reference>